<dbReference type="AlphaFoldDB" id="A0A5P1FJN7"/>
<name>A0A5P1FJN7_ASPOF</name>
<proteinExistence type="predicted"/>
<reference evidence="2" key="1">
    <citation type="journal article" date="2017" name="Nat. Commun.">
        <title>The asparagus genome sheds light on the origin and evolution of a young Y chromosome.</title>
        <authorList>
            <person name="Harkess A."/>
            <person name="Zhou J."/>
            <person name="Xu C."/>
            <person name="Bowers J.E."/>
            <person name="Van der Hulst R."/>
            <person name="Ayyampalayam S."/>
            <person name="Mercati F."/>
            <person name="Riccardi P."/>
            <person name="McKain M.R."/>
            <person name="Kakrana A."/>
            <person name="Tang H."/>
            <person name="Ray J."/>
            <person name="Groenendijk J."/>
            <person name="Arikit S."/>
            <person name="Mathioni S.M."/>
            <person name="Nakano M."/>
            <person name="Shan H."/>
            <person name="Telgmann-Rauber A."/>
            <person name="Kanno A."/>
            <person name="Yue Z."/>
            <person name="Chen H."/>
            <person name="Li W."/>
            <person name="Chen Y."/>
            <person name="Xu X."/>
            <person name="Zhang Y."/>
            <person name="Luo S."/>
            <person name="Chen H."/>
            <person name="Gao J."/>
            <person name="Mao Z."/>
            <person name="Pires J.C."/>
            <person name="Luo M."/>
            <person name="Kudrna D."/>
            <person name="Wing R.A."/>
            <person name="Meyers B.C."/>
            <person name="Yi K."/>
            <person name="Kong H."/>
            <person name="Lavrijsen P."/>
            <person name="Sunseri F."/>
            <person name="Falavigna A."/>
            <person name="Ye Y."/>
            <person name="Leebens-Mack J.H."/>
            <person name="Chen G."/>
        </authorList>
    </citation>
    <scope>NUCLEOTIDE SEQUENCE [LARGE SCALE GENOMIC DNA]</scope>
    <source>
        <strain evidence="2">cv. DH0086</strain>
    </source>
</reference>
<organism evidence="1 2">
    <name type="scientific">Asparagus officinalis</name>
    <name type="common">Garden asparagus</name>
    <dbReference type="NCBI Taxonomy" id="4686"/>
    <lineage>
        <taxon>Eukaryota</taxon>
        <taxon>Viridiplantae</taxon>
        <taxon>Streptophyta</taxon>
        <taxon>Embryophyta</taxon>
        <taxon>Tracheophyta</taxon>
        <taxon>Spermatophyta</taxon>
        <taxon>Magnoliopsida</taxon>
        <taxon>Liliopsida</taxon>
        <taxon>Asparagales</taxon>
        <taxon>Asparagaceae</taxon>
        <taxon>Asparagoideae</taxon>
        <taxon>Asparagus</taxon>
    </lineage>
</organism>
<dbReference type="OMA" id="CCTSHAL"/>
<evidence type="ECO:0000313" key="2">
    <source>
        <dbReference type="Proteomes" id="UP000243459"/>
    </source>
</evidence>
<accession>A0A5P1FJN7</accession>
<dbReference type="Proteomes" id="UP000243459">
    <property type="component" value="Chromosome 2"/>
</dbReference>
<protein>
    <submittedName>
        <fullName evidence="1">Uncharacterized protein</fullName>
    </submittedName>
</protein>
<evidence type="ECO:0000313" key="1">
    <source>
        <dbReference type="EMBL" id="ONK77149.1"/>
    </source>
</evidence>
<sequence>MVVGEETEDDGDGAYWIFREKAEKITCKLEMVAETIAKILSQYVKIQSHSAKIQKMHSVISLRKYDNSNQLSGYATKHYDSTLSLHITGDDHKFRIRSPDSNCFTLPTGFILFTVGKHFEEISDGELKCFNGEIFVDPSDDSLTPLSLEFMYTLPVLNHVPSHSLSKAASIMDQLLVLLVLVFLYNLCS</sequence>
<dbReference type="EMBL" id="CM007382">
    <property type="protein sequence ID" value="ONK77149.1"/>
    <property type="molecule type" value="Genomic_DNA"/>
</dbReference>
<dbReference type="Gramene" id="ONK77149">
    <property type="protein sequence ID" value="ONK77149"/>
    <property type="gene ID" value="A4U43_C02F3600"/>
</dbReference>
<dbReference type="PANTHER" id="PTHR34945">
    <property type="entry name" value="2-OXOGLUTARATE (2OG) AND FE(II)-DEPENDENT OXYGENASE SUPERFAMILY PROTEIN"/>
    <property type="match status" value="1"/>
</dbReference>
<keyword evidence="2" id="KW-1185">Reference proteome</keyword>
<gene>
    <name evidence="1" type="ORF">A4U43_C02F3600</name>
</gene>
<dbReference type="OrthoDB" id="1523082at2759"/>
<dbReference type="PANTHER" id="PTHR34945:SF4">
    <property type="entry name" value="2-OXOGLUTARATE (2OG) AND FE(II)-DEPENDENT OXYGENASE SUPERFAMILY PROTEIN"/>
    <property type="match status" value="1"/>
</dbReference>